<dbReference type="AlphaFoldDB" id="D6GUE4"/>
<dbReference type="EMBL" id="GG745545">
    <property type="protein sequence ID" value="EFD93200.1"/>
    <property type="molecule type" value="Genomic_DNA"/>
</dbReference>
<dbReference type="InterPro" id="IPR003837">
    <property type="entry name" value="GatC"/>
</dbReference>
<proteinExistence type="predicted"/>
<dbReference type="InterPro" id="IPR036113">
    <property type="entry name" value="Asp/Glu-ADT_sf_sub_c"/>
</dbReference>
<name>D6GUE4_PARA5</name>
<evidence type="ECO:0000313" key="2">
    <source>
        <dbReference type="Proteomes" id="UP000009376"/>
    </source>
</evidence>
<evidence type="ECO:0000313" key="1">
    <source>
        <dbReference type="EMBL" id="EFD93200.1"/>
    </source>
</evidence>
<gene>
    <name evidence="1" type="ORF">BJBARM5_0073</name>
</gene>
<dbReference type="Gene3D" id="1.10.20.60">
    <property type="entry name" value="Glu-tRNAGln amidotransferase C subunit, N-terminal domain"/>
    <property type="match status" value="1"/>
</dbReference>
<dbReference type="GO" id="GO:0006450">
    <property type="term" value="P:regulation of translational fidelity"/>
    <property type="evidence" value="ECO:0007669"/>
    <property type="project" value="InterPro"/>
</dbReference>
<dbReference type="Proteomes" id="UP000009376">
    <property type="component" value="Unassembled WGS sequence"/>
</dbReference>
<organism evidence="1 2">
    <name type="scientific">Candidatus Parvarchaeum acidophilus ARMAN-5</name>
    <dbReference type="NCBI Taxonomy" id="662762"/>
    <lineage>
        <taxon>Archaea</taxon>
        <taxon>Candidatus Parvarchaeota</taxon>
        <taxon>Candidatus Parvarchaeum</taxon>
    </lineage>
</organism>
<dbReference type="SUPFAM" id="SSF141000">
    <property type="entry name" value="Glu-tRNAGln amidotransferase C subunit"/>
    <property type="match status" value="1"/>
</dbReference>
<evidence type="ECO:0008006" key="3">
    <source>
        <dbReference type="Google" id="ProtNLM"/>
    </source>
</evidence>
<dbReference type="Pfam" id="PF02686">
    <property type="entry name" value="GatC"/>
    <property type="match status" value="1"/>
</dbReference>
<sequence length="89" mass="10362">MEKADFDKLLKVTRISLGKDEKEKLSADINDILIFFDKINQFSSSNDYTFHPVEIDGKTREDTNVDKAENKDMLNNAERYRFFVIGPKV</sequence>
<protein>
    <recommendedName>
        <fullName evidence="3">Aspartyl/glutamyl-tRNA(Asn/Gln) amidotransferase subunit C</fullName>
    </recommendedName>
</protein>
<reference evidence="1 2" key="1">
    <citation type="journal article" date="2010" name="Proc. Natl. Acad. Sci. U.S.A.">
        <title>Enigmatic, ultrasmall, uncultivated Archaea.</title>
        <authorList>
            <person name="Baker B.J."/>
            <person name="Comolli L.R."/>
            <person name="Dick G.J."/>
            <person name="Hauser L.J."/>
            <person name="Hyatt D."/>
            <person name="Dill B.D."/>
            <person name="Land M.L."/>
            <person name="Verberkmoes N.C."/>
            <person name="Hettich R.L."/>
            <person name="Banfield J.F."/>
        </authorList>
    </citation>
    <scope>NUCLEOTIDE SEQUENCE [LARGE SCALE GENOMIC DNA]</scope>
</reference>
<accession>D6GUE4</accession>